<evidence type="ECO:0000313" key="5">
    <source>
        <dbReference type="EMBL" id="MEA9358550.1"/>
    </source>
</evidence>
<proteinExistence type="predicted"/>
<dbReference type="EMBL" id="JAYGJQ010000003">
    <property type="protein sequence ID" value="MEA9358550.1"/>
    <property type="molecule type" value="Genomic_DNA"/>
</dbReference>
<dbReference type="Gene3D" id="3.40.630.30">
    <property type="match status" value="1"/>
</dbReference>
<dbReference type="Pfam" id="PF00583">
    <property type="entry name" value="Acetyltransf_1"/>
    <property type="match status" value="1"/>
</dbReference>
<keyword evidence="2" id="KW-0012">Acyltransferase</keyword>
<dbReference type="InterPro" id="IPR016181">
    <property type="entry name" value="Acyl_CoA_acyltransferase"/>
</dbReference>
<feature type="coiled-coil region" evidence="3">
    <location>
        <begin position="27"/>
        <end position="54"/>
    </location>
</feature>
<dbReference type="InterPro" id="IPR050832">
    <property type="entry name" value="Bact_Acetyltransf"/>
</dbReference>
<keyword evidence="6" id="KW-1185">Reference proteome</keyword>
<comment type="caution">
    <text evidence="5">The sequence shown here is derived from an EMBL/GenBank/DDBJ whole genome shotgun (WGS) entry which is preliminary data.</text>
</comment>
<sequence>MLKIQIGNDQITVDDLLKVRASYPITEVEAASNIKRYEQELKEVENRLFFLGRNEDLSPCAYVQLIMKNADNDPELANGHEIAHIHDLRVRSDQQRQGIGFSLMDALEFEAFELGIKVLTLGVDNWNTQAIQFYDQLGYRKFKEVSGRSDDEVCYYMQKQLLD</sequence>
<evidence type="ECO:0000256" key="3">
    <source>
        <dbReference type="SAM" id="Coils"/>
    </source>
</evidence>
<feature type="domain" description="N-acetyltransferase" evidence="4">
    <location>
        <begin position="6"/>
        <end position="162"/>
    </location>
</feature>
<dbReference type="CDD" id="cd04301">
    <property type="entry name" value="NAT_SF"/>
    <property type="match status" value="1"/>
</dbReference>
<protein>
    <submittedName>
        <fullName evidence="5">GNAT family N-acetyltransferase</fullName>
    </submittedName>
</protein>
<name>A0ABU5W2T4_9BACT</name>
<accession>A0ABU5W2T4</accession>
<evidence type="ECO:0000259" key="4">
    <source>
        <dbReference type="PROSITE" id="PS51186"/>
    </source>
</evidence>
<keyword evidence="1" id="KW-0808">Transferase</keyword>
<organism evidence="5 6">
    <name type="scientific">Bacteriovorax antarcticus</name>
    <dbReference type="NCBI Taxonomy" id="3088717"/>
    <lineage>
        <taxon>Bacteria</taxon>
        <taxon>Pseudomonadati</taxon>
        <taxon>Bdellovibrionota</taxon>
        <taxon>Bacteriovoracia</taxon>
        <taxon>Bacteriovoracales</taxon>
        <taxon>Bacteriovoracaceae</taxon>
        <taxon>Bacteriovorax</taxon>
    </lineage>
</organism>
<dbReference type="SUPFAM" id="SSF55729">
    <property type="entry name" value="Acyl-CoA N-acyltransferases (Nat)"/>
    <property type="match status" value="1"/>
</dbReference>
<evidence type="ECO:0000313" key="6">
    <source>
        <dbReference type="Proteomes" id="UP001302274"/>
    </source>
</evidence>
<evidence type="ECO:0000256" key="2">
    <source>
        <dbReference type="ARBA" id="ARBA00023315"/>
    </source>
</evidence>
<dbReference type="PANTHER" id="PTHR43877">
    <property type="entry name" value="AMINOALKYLPHOSPHONATE N-ACETYLTRANSFERASE-RELATED-RELATED"/>
    <property type="match status" value="1"/>
</dbReference>
<gene>
    <name evidence="5" type="ORF">SHI21_20100</name>
</gene>
<dbReference type="InterPro" id="IPR000182">
    <property type="entry name" value="GNAT_dom"/>
</dbReference>
<reference evidence="5 6" key="1">
    <citation type="submission" date="2023-11" db="EMBL/GenBank/DDBJ databases">
        <title>A Novel Polar Bacteriovorax (B. antarcticus) Isolated from the Biocrust in Antarctica.</title>
        <authorList>
            <person name="Mun W."/>
            <person name="Choi S.Y."/>
            <person name="Mitchell R.J."/>
        </authorList>
    </citation>
    <scope>NUCLEOTIDE SEQUENCE [LARGE SCALE GENOMIC DNA]</scope>
    <source>
        <strain evidence="5 6">PP10</strain>
    </source>
</reference>
<keyword evidence="3" id="KW-0175">Coiled coil</keyword>
<dbReference type="PROSITE" id="PS51186">
    <property type="entry name" value="GNAT"/>
    <property type="match status" value="1"/>
</dbReference>
<dbReference type="Proteomes" id="UP001302274">
    <property type="component" value="Unassembled WGS sequence"/>
</dbReference>
<evidence type="ECO:0000256" key="1">
    <source>
        <dbReference type="ARBA" id="ARBA00022679"/>
    </source>
</evidence>
<dbReference type="RefSeq" id="WP_323579011.1">
    <property type="nucleotide sequence ID" value="NZ_JAYGJQ010000003.1"/>
</dbReference>